<evidence type="ECO:0000256" key="1">
    <source>
        <dbReference type="SAM" id="MobiDB-lite"/>
    </source>
</evidence>
<accession>A0A9N8ZGN1</accession>
<sequence>MSEIDISEPSSTSSNTTEEITANEHKLNQIVGDFLKAFVDLGRHRETEPVFHVATLFSILENNPLDPLYQDIDRIQTNLKYVCAESPTKERVRSDLKQLVAQHLSRNPDIAVGDDTEASVERVKSDSQRPNKRPISRSETEPSKVVKKPRRRKRAHTAPPAPPDPPPPGGTLLDWHNEWNSNVAEIRGERTSSSSLLTTVDQLLPNNPNLDLTDTDYDPFCEFVSSPYTDGNP</sequence>
<evidence type="ECO:0000313" key="3">
    <source>
        <dbReference type="Proteomes" id="UP000789572"/>
    </source>
</evidence>
<feature type="compositionally biased region" description="Basic and acidic residues" evidence="1">
    <location>
        <begin position="119"/>
        <end position="129"/>
    </location>
</feature>
<name>A0A9N8ZGN1_9GLOM</name>
<dbReference type="OrthoDB" id="10465553at2759"/>
<dbReference type="Proteomes" id="UP000789572">
    <property type="component" value="Unassembled WGS sequence"/>
</dbReference>
<dbReference type="AlphaFoldDB" id="A0A9N8ZGN1"/>
<feature type="region of interest" description="Disordered" evidence="1">
    <location>
        <begin position="107"/>
        <end position="175"/>
    </location>
</feature>
<gene>
    <name evidence="2" type="ORF">POCULU_LOCUS2064</name>
</gene>
<reference evidence="2" key="1">
    <citation type="submission" date="2021-06" db="EMBL/GenBank/DDBJ databases">
        <authorList>
            <person name="Kallberg Y."/>
            <person name="Tangrot J."/>
            <person name="Rosling A."/>
        </authorList>
    </citation>
    <scope>NUCLEOTIDE SEQUENCE</scope>
    <source>
        <strain evidence="2">IA702</strain>
    </source>
</reference>
<feature type="compositionally biased region" description="Pro residues" evidence="1">
    <location>
        <begin position="159"/>
        <end position="169"/>
    </location>
</feature>
<comment type="caution">
    <text evidence="2">The sequence shown here is derived from an EMBL/GenBank/DDBJ whole genome shotgun (WGS) entry which is preliminary data.</text>
</comment>
<keyword evidence="3" id="KW-1185">Reference proteome</keyword>
<evidence type="ECO:0000313" key="2">
    <source>
        <dbReference type="EMBL" id="CAG8490821.1"/>
    </source>
</evidence>
<proteinExistence type="predicted"/>
<protein>
    <submittedName>
        <fullName evidence="2">4244_t:CDS:1</fullName>
    </submittedName>
</protein>
<organism evidence="2 3">
    <name type="scientific">Paraglomus occultum</name>
    <dbReference type="NCBI Taxonomy" id="144539"/>
    <lineage>
        <taxon>Eukaryota</taxon>
        <taxon>Fungi</taxon>
        <taxon>Fungi incertae sedis</taxon>
        <taxon>Mucoromycota</taxon>
        <taxon>Glomeromycotina</taxon>
        <taxon>Glomeromycetes</taxon>
        <taxon>Paraglomerales</taxon>
        <taxon>Paraglomeraceae</taxon>
        <taxon>Paraglomus</taxon>
    </lineage>
</organism>
<dbReference type="EMBL" id="CAJVPJ010000176">
    <property type="protein sequence ID" value="CAG8490821.1"/>
    <property type="molecule type" value="Genomic_DNA"/>
</dbReference>
<feature type="compositionally biased region" description="Basic residues" evidence="1">
    <location>
        <begin position="145"/>
        <end position="156"/>
    </location>
</feature>